<evidence type="ECO:0000313" key="2">
    <source>
        <dbReference type="EMBL" id="AEH07978.1"/>
    </source>
</evidence>
<proteinExistence type="predicted"/>
<dbReference type="KEGG" id="fsy:FsymDg_0421"/>
<protein>
    <submittedName>
        <fullName evidence="2">Uncharacterized protein</fullName>
    </submittedName>
</protein>
<name>F8B5C6_9ACTN</name>
<dbReference type="STRING" id="656024.FsymDg_0421"/>
<feature type="region of interest" description="Disordered" evidence="1">
    <location>
        <begin position="61"/>
        <end position="107"/>
    </location>
</feature>
<evidence type="ECO:0000313" key="3">
    <source>
        <dbReference type="Proteomes" id="UP000001549"/>
    </source>
</evidence>
<dbReference type="EMBL" id="CP002801">
    <property type="protein sequence ID" value="AEH07978.1"/>
    <property type="molecule type" value="Genomic_DNA"/>
</dbReference>
<evidence type="ECO:0000256" key="1">
    <source>
        <dbReference type="SAM" id="MobiDB-lite"/>
    </source>
</evidence>
<feature type="compositionally biased region" description="Low complexity" evidence="1">
    <location>
        <begin position="68"/>
        <end position="100"/>
    </location>
</feature>
<gene>
    <name evidence="2" type="ordered locus">FsymDg_0421</name>
</gene>
<accession>F8B5C6</accession>
<reference evidence="2 3" key="1">
    <citation type="submission" date="2011-05" db="EMBL/GenBank/DDBJ databases">
        <title>Complete sequence of chromosome of Frankia symbiont of Datisca glomerata.</title>
        <authorList>
            <consortium name="US DOE Joint Genome Institute"/>
            <person name="Lucas S."/>
            <person name="Han J."/>
            <person name="Lapidus A."/>
            <person name="Cheng J.-F."/>
            <person name="Goodwin L."/>
            <person name="Pitluck S."/>
            <person name="Peters L."/>
            <person name="Mikhailova N."/>
            <person name="Chertkov O."/>
            <person name="Teshima H."/>
            <person name="Han C."/>
            <person name="Tapia R."/>
            <person name="Land M."/>
            <person name="Hauser L."/>
            <person name="Kyrpides N."/>
            <person name="Ivanova N."/>
            <person name="Pagani I."/>
            <person name="Berry A."/>
            <person name="Pawlowski K."/>
            <person name="Persson T."/>
            <person name="Vanden Heuvel B."/>
            <person name="Benson D."/>
            <person name="Woyke T."/>
        </authorList>
    </citation>
    <scope>NUCLEOTIDE SEQUENCE [LARGE SCALE GENOMIC DNA]</scope>
    <source>
        <strain evidence="3">4085684</strain>
    </source>
</reference>
<dbReference type="AlphaFoldDB" id="F8B5C6"/>
<dbReference type="HOGENOM" id="CLU_1238699_0_0_11"/>
<keyword evidence="3" id="KW-1185">Reference proteome</keyword>
<organism evidence="2 3">
    <name type="scientific">Candidatus Protofrankia datiscae</name>
    <dbReference type="NCBI Taxonomy" id="2716812"/>
    <lineage>
        <taxon>Bacteria</taxon>
        <taxon>Bacillati</taxon>
        <taxon>Actinomycetota</taxon>
        <taxon>Actinomycetes</taxon>
        <taxon>Frankiales</taxon>
        <taxon>Frankiaceae</taxon>
        <taxon>Protofrankia</taxon>
    </lineage>
</organism>
<sequence>MVRHRRGPATQRSRSVTYAALDTRPAAHAARAVRPSVPQLLFAATTVAAVIAMPSDVLAGSTSTLSDAPAAAGPAATSPVAGSPAAVGPGATEQTATEATGSVAAAGPARQPAVITAVQRDESSVDEQIAQAVRTSPLLGEVPPGSVEVTDVHVSTVDPAVATARVIPTGGETDPATALLRHSTPPSPRWALAELGTAGVGCDTLNPAVRDDLGLPCEDQPAS</sequence>
<dbReference type="Proteomes" id="UP000001549">
    <property type="component" value="Chromosome"/>
</dbReference>